<organism evidence="6 7">
    <name type="scientific">Tessaracoccus bendigoensis DSM 12906</name>
    <dbReference type="NCBI Taxonomy" id="1123357"/>
    <lineage>
        <taxon>Bacteria</taxon>
        <taxon>Bacillati</taxon>
        <taxon>Actinomycetota</taxon>
        <taxon>Actinomycetes</taxon>
        <taxon>Propionibacteriales</taxon>
        <taxon>Propionibacteriaceae</taxon>
        <taxon>Tessaracoccus</taxon>
    </lineage>
</organism>
<evidence type="ECO:0000313" key="7">
    <source>
        <dbReference type="Proteomes" id="UP000184512"/>
    </source>
</evidence>
<accession>A0A1M6B6A7</accession>
<dbReference type="EMBL" id="FQZG01000006">
    <property type="protein sequence ID" value="SHI44187.1"/>
    <property type="molecule type" value="Genomic_DNA"/>
</dbReference>
<dbReference type="PANTHER" id="PTHR30055:SF234">
    <property type="entry name" value="HTH-TYPE TRANSCRIPTIONAL REGULATOR BETI"/>
    <property type="match status" value="1"/>
</dbReference>
<evidence type="ECO:0000259" key="5">
    <source>
        <dbReference type="PROSITE" id="PS50977"/>
    </source>
</evidence>
<dbReference type="PANTHER" id="PTHR30055">
    <property type="entry name" value="HTH-TYPE TRANSCRIPTIONAL REGULATOR RUTR"/>
    <property type="match status" value="1"/>
</dbReference>
<dbReference type="InterPro" id="IPR009057">
    <property type="entry name" value="Homeodomain-like_sf"/>
</dbReference>
<evidence type="ECO:0000313" key="6">
    <source>
        <dbReference type="EMBL" id="SHI44187.1"/>
    </source>
</evidence>
<keyword evidence="1" id="KW-0805">Transcription regulation</keyword>
<keyword evidence="7" id="KW-1185">Reference proteome</keyword>
<keyword evidence="2 4" id="KW-0238">DNA-binding</keyword>
<dbReference type="RefSeq" id="WP_073185850.1">
    <property type="nucleotide sequence ID" value="NZ_FQZG01000006.1"/>
</dbReference>
<keyword evidence="3" id="KW-0804">Transcription</keyword>
<dbReference type="SUPFAM" id="SSF46689">
    <property type="entry name" value="Homeodomain-like"/>
    <property type="match status" value="1"/>
</dbReference>
<feature type="DNA-binding region" description="H-T-H motif" evidence="4">
    <location>
        <begin position="35"/>
        <end position="54"/>
    </location>
</feature>
<dbReference type="Proteomes" id="UP000184512">
    <property type="component" value="Unassembled WGS sequence"/>
</dbReference>
<sequence>MPRPIPETARRRATREKLVLAALDLFGRNGIDATSVEQLCEAAGFTRGAFYSNFETKDDVCEAVARYMAEESIEACRVTLSEATPRAPLGSLVTRLFEATAFGPDRRQTMVEMQLRAAREPALAERLAKAREDMWPPLIEVVEWATVQADCTFSVEVHDLLRLCEALYFSPLLAHDGANLRLMAATIEALAVPNHPAAGRV</sequence>
<evidence type="ECO:0000256" key="2">
    <source>
        <dbReference type="ARBA" id="ARBA00023125"/>
    </source>
</evidence>
<dbReference type="Pfam" id="PF00440">
    <property type="entry name" value="TetR_N"/>
    <property type="match status" value="1"/>
</dbReference>
<feature type="domain" description="HTH tetR-type" evidence="5">
    <location>
        <begin position="12"/>
        <end position="72"/>
    </location>
</feature>
<evidence type="ECO:0000256" key="1">
    <source>
        <dbReference type="ARBA" id="ARBA00023015"/>
    </source>
</evidence>
<gene>
    <name evidence="6" type="ORF">SAMN02745244_00352</name>
</gene>
<reference evidence="6 7" key="1">
    <citation type="submission" date="2016-11" db="EMBL/GenBank/DDBJ databases">
        <authorList>
            <person name="Jaros S."/>
            <person name="Januszkiewicz K."/>
            <person name="Wedrychowicz H."/>
        </authorList>
    </citation>
    <scope>NUCLEOTIDE SEQUENCE [LARGE SCALE GENOMIC DNA]</scope>
    <source>
        <strain evidence="6 7">DSM 12906</strain>
    </source>
</reference>
<dbReference type="OrthoDB" id="7252896at2"/>
<dbReference type="PROSITE" id="PS50977">
    <property type="entry name" value="HTH_TETR_2"/>
    <property type="match status" value="1"/>
</dbReference>
<dbReference type="InterPro" id="IPR050109">
    <property type="entry name" value="HTH-type_TetR-like_transc_reg"/>
</dbReference>
<dbReference type="GO" id="GO:0003700">
    <property type="term" value="F:DNA-binding transcription factor activity"/>
    <property type="evidence" value="ECO:0007669"/>
    <property type="project" value="TreeGrafter"/>
</dbReference>
<protein>
    <submittedName>
        <fullName evidence="6">Transcriptional regulator, TetR family</fullName>
    </submittedName>
</protein>
<evidence type="ECO:0000256" key="3">
    <source>
        <dbReference type="ARBA" id="ARBA00023163"/>
    </source>
</evidence>
<evidence type="ECO:0000256" key="4">
    <source>
        <dbReference type="PROSITE-ProRule" id="PRU00335"/>
    </source>
</evidence>
<dbReference type="Gene3D" id="1.10.357.10">
    <property type="entry name" value="Tetracycline Repressor, domain 2"/>
    <property type="match status" value="1"/>
</dbReference>
<dbReference type="STRING" id="1123357.SAMN02745244_00352"/>
<name>A0A1M6B6A7_9ACTN</name>
<dbReference type="PRINTS" id="PR00455">
    <property type="entry name" value="HTHTETR"/>
</dbReference>
<proteinExistence type="predicted"/>
<dbReference type="InterPro" id="IPR001647">
    <property type="entry name" value="HTH_TetR"/>
</dbReference>
<dbReference type="GO" id="GO:0000976">
    <property type="term" value="F:transcription cis-regulatory region binding"/>
    <property type="evidence" value="ECO:0007669"/>
    <property type="project" value="TreeGrafter"/>
</dbReference>
<dbReference type="AlphaFoldDB" id="A0A1M6B6A7"/>